<dbReference type="AlphaFoldDB" id="A0A7V0XFX8"/>
<comment type="caution">
    <text evidence="1">The sequence shown here is derived from an EMBL/GenBank/DDBJ whole genome shotgun (WGS) entry which is preliminary data.</text>
</comment>
<reference evidence="1" key="1">
    <citation type="journal article" date="2020" name="mSystems">
        <title>Genome- and Community-Level Interaction Insights into Carbon Utilization and Element Cycling Functions of Hydrothermarchaeota in Hydrothermal Sediment.</title>
        <authorList>
            <person name="Zhou Z."/>
            <person name="Liu Y."/>
            <person name="Xu W."/>
            <person name="Pan J."/>
            <person name="Luo Z.H."/>
            <person name="Li M."/>
        </authorList>
    </citation>
    <scope>NUCLEOTIDE SEQUENCE [LARGE SCALE GENOMIC DNA]</scope>
    <source>
        <strain evidence="1">SpSt-1182</strain>
    </source>
</reference>
<evidence type="ECO:0000313" key="1">
    <source>
        <dbReference type="EMBL" id="HDR00509.1"/>
    </source>
</evidence>
<proteinExistence type="predicted"/>
<feature type="non-terminal residue" evidence="1">
    <location>
        <position position="231"/>
    </location>
</feature>
<evidence type="ECO:0008006" key="2">
    <source>
        <dbReference type="Google" id="ProtNLM"/>
    </source>
</evidence>
<accession>A0A7V0XFX8</accession>
<dbReference type="Proteomes" id="UP000885672">
    <property type="component" value="Unassembled WGS sequence"/>
</dbReference>
<protein>
    <recommendedName>
        <fullName evidence="2">DUF3108 domain-containing protein</fullName>
    </recommendedName>
</protein>
<dbReference type="EMBL" id="DSBX01000365">
    <property type="protein sequence ID" value="HDR00509.1"/>
    <property type="molecule type" value="Genomic_DNA"/>
</dbReference>
<organism evidence="1">
    <name type="scientific">candidate division WOR-3 bacterium</name>
    <dbReference type="NCBI Taxonomy" id="2052148"/>
    <lineage>
        <taxon>Bacteria</taxon>
        <taxon>Bacteria division WOR-3</taxon>
    </lineage>
</organism>
<sequence>MTKGEVPGLDKRRYAGMMMPMMSLRAVAAALGAAVVLSLSCPGEPPPVRPEFRVPKWRSGETSVYHVVRNDSVLYETRVVLRFDEETIGLPLAPRSVPTVVVTTTVGPAEAPTFFFDSVEAVFRRDSRIALRSHRRLATELASIGADATYEPGRVVIRKETVDGIEEVTRETPGWTLDQDMVRTVLRAVPPDPGAEFRISVVNPIGFRVRNVPVQVLGTRLVVTPTDRIVC</sequence>
<name>A0A7V0XFX8_UNCW3</name>
<gene>
    <name evidence="1" type="ORF">ENN51_09550</name>
</gene>